<evidence type="ECO:0000313" key="2">
    <source>
        <dbReference type="Proteomes" id="UP000480039"/>
    </source>
</evidence>
<accession>A0A846JET8</accession>
<protein>
    <submittedName>
        <fullName evidence="1">Uncharacterized protein</fullName>
    </submittedName>
</protein>
<comment type="caution">
    <text evidence="1">The sequence shown here is derived from an EMBL/GenBank/DDBJ whole genome shotgun (WGS) entry which is preliminary data.</text>
</comment>
<evidence type="ECO:0000313" key="1">
    <source>
        <dbReference type="EMBL" id="NFJ08515.1"/>
    </source>
</evidence>
<sequence length="200" mass="22871">MTNSNDLIHEKGNEGIDFYKNALKDFVMDNQLTPQIKDFDLDKYIAVFSLYMHYNNDAYRYNLPYLSYQHKKFEAFLVSASSKCELLRNIIESIRNSAVIQQFVKERPQEAATVKICLNDFLVLDLTGTISFHERFSFPGAERNSKDDVLTVLCNDRAWSCKVPANIKATAQNKYSPIVKMVEKALGLYKEETGGVTEDG</sequence>
<gene>
    <name evidence="1" type="ORF">FC871_08475</name>
</gene>
<dbReference type="EMBL" id="SWQE01000004">
    <property type="protein sequence ID" value="NFJ08515.1"/>
    <property type="molecule type" value="Genomic_DNA"/>
</dbReference>
<dbReference type="Proteomes" id="UP000480039">
    <property type="component" value="Unassembled WGS sequence"/>
</dbReference>
<organism evidence="1 2">
    <name type="scientific">Clostridium botulinum</name>
    <dbReference type="NCBI Taxonomy" id="1491"/>
    <lineage>
        <taxon>Bacteria</taxon>
        <taxon>Bacillati</taxon>
        <taxon>Bacillota</taxon>
        <taxon>Clostridia</taxon>
        <taxon>Eubacteriales</taxon>
        <taxon>Clostridiaceae</taxon>
        <taxon>Clostridium</taxon>
    </lineage>
</organism>
<proteinExistence type="predicted"/>
<reference evidence="1 2" key="1">
    <citation type="submission" date="2019-04" db="EMBL/GenBank/DDBJ databases">
        <title>Genome sequencing of Clostridium botulinum Groups I-IV and Clostridium butyricum.</title>
        <authorList>
            <person name="Brunt J."/>
            <person name="Van Vliet A.H.M."/>
            <person name="Stringer S.C."/>
            <person name="Carter A.T."/>
            <person name="Peck M.W."/>
        </authorList>
    </citation>
    <scope>NUCLEOTIDE SEQUENCE [LARGE SCALE GENOMIC DNA]</scope>
    <source>
        <strain evidence="1 2">Colworth BL30</strain>
    </source>
</reference>
<dbReference type="AlphaFoldDB" id="A0A846JET8"/>
<name>A0A846JET8_CLOBO</name>